<dbReference type="SUPFAM" id="SSF56112">
    <property type="entry name" value="Protein kinase-like (PK-like)"/>
    <property type="match status" value="1"/>
</dbReference>
<dbReference type="SMART" id="SM00220">
    <property type="entry name" value="S_TKc"/>
    <property type="match status" value="1"/>
</dbReference>
<dbReference type="GO" id="GO:0005524">
    <property type="term" value="F:ATP binding"/>
    <property type="evidence" value="ECO:0007669"/>
    <property type="project" value="UniProtKB-KW"/>
</dbReference>
<evidence type="ECO:0000256" key="5">
    <source>
        <dbReference type="SAM" id="MobiDB-lite"/>
    </source>
</evidence>
<reference evidence="8" key="1">
    <citation type="submission" date="2020-05" db="EMBL/GenBank/DDBJ databases">
        <title>Frigoriglobus tundricola gen. nov., sp. nov., a psychrotolerant cellulolytic planctomycete of the family Gemmataceae with two divergent copies of 16S rRNA gene.</title>
        <authorList>
            <person name="Kulichevskaya I.S."/>
            <person name="Ivanova A.A."/>
            <person name="Naumoff D.G."/>
            <person name="Beletsky A.V."/>
            <person name="Rijpstra W.I.C."/>
            <person name="Sinninghe Damste J.S."/>
            <person name="Mardanov A.V."/>
            <person name="Ravin N.V."/>
            <person name="Dedysh S.N."/>
        </authorList>
    </citation>
    <scope>NUCLEOTIDE SEQUENCE [LARGE SCALE GENOMIC DNA]</scope>
    <source>
        <strain evidence="8">PL17</strain>
    </source>
</reference>
<evidence type="ECO:0000313" key="7">
    <source>
        <dbReference type="EMBL" id="QJW95677.1"/>
    </source>
</evidence>
<dbReference type="GO" id="GO:0004674">
    <property type="term" value="F:protein serine/threonine kinase activity"/>
    <property type="evidence" value="ECO:0007669"/>
    <property type="project" value="TreeGrafter"/>
</dbReference>
<dbReference type="EMBL" id="CP053452">
    <property type="protein sequence ID" value="QJW95677.1"/>
    <property type="molecule type" value="Genomic_DNA"/>
</dbReference>
<feature type="region of interest" description="Disordered" evidence="5">
    <location>
        <begin position="414"/>
        <end position="472"/>
    </location>
</feature>
<keyword evidence="8" id="KW-1185">Reference proteome</keyword>
<dbReference type="Pfam" id="PF00069">
    <property type="entry name" value="Pkinase"/>
    <property type="match status" value="1"/>
</dbReference>
<evidence type="ECO:0000256" key="3">
    <source>
        <dbReference type="ARBA" id="ARBA00022777"/>
    </source>
</evidence>
<keyword evidence="1" id="KW-0808">Transferase</keyword>
<dbReference type="RefSeq" id="WP_171471418.1">
    <property type="nucleotide sequence ID" value="NZ_CP053452.2"/>
</dbReference>
<evidence type="ECO:0000256" key="1">
    <source>
        <dbReference type="ARBA" id="ARBA00022679"/>
    </source>
</evidence>
<dbReference type="Proteomes" id="UP000503447">
    <property type="component" value="Chromosome"/>
</dbReference>
<dbReference type="PROSITE" id="PS50011">
    <property type="entry name" value="PROTEIN_KINASE_DOM"/>
    <property type="match status" value="1"/>
</dbReference>
<dbReference type="AlphaFoldDB" id="A0A6M5YNP3"/>
<feature type="compositionally biased region" description="Basic residues" evidence="5">
    <location>
        <begin position="434"/>
        <end position="457"/>
    </location>
</feature>
<evidence type="ECO:0000259" key="6">
    <source>
        <dbReference type="PROSITE" id="PS50011"/>
    </source>
</evidence>
<dbReference type="PANTHER" id="PTHR43289">
    <property type="entry name" value="MITOGEN-ACTIVATED PROTEIN KINASE KINASE KINASE 20-RELATED"/>
    <property type="match status" value="1"/>
</dbReference>
<feature type="compositionally biased region" description="Low complexity" evidence="5">
    <location>
        <begin position="414"/>
        <end position="433"/>
    </location>
</feature>
<proteinExistence type="predicted"/>
<accession>A0A6M5YNP3</accession>
<dbReference type="KEGG" id="ftj:FTUN_3231"/>
<gene>
    <name evidence="7" type="ORF">FTUN_3231</name>
</gene>
<dbReference type="Gene3D" id="1.10.510.10">
    <property type="entry name" value="Transferase(Phosphotransferase) domain 1"/>
    <property type="match status" value="1"/>
</dbReference>
<protein>
    <recommendedName>
        <fullName evidence="6">Protein kinase domain-containing protein</fullName>
    </recommendedName>
</protein>
<feature type="domain" description="Protein kinase" evidence="6">
    <location>
        <begin position="150"/>
        <end position="414"/>
    </location>
</feature>
<dbReference type="PANTHER" id="PTHR43289:SF33">
    <property type="entry name" value="SERINE_THREONINE KINASE 31"/>
    <property type="match status" value="1"/>
</dbReference>
<dbReference type="InterPro" id="IPR011009">
    <property type="entry name" value="Kinase-like_dom_sf"/>
</dbReference>
<keyword evidence="2" id="KW-0547">Nucleotide-binding</keyword>
<keyword evidence="4" id="KW-0067">ATP-binding</keyword>
<keyword evidence="3" id="KW-0418">Kinase</keyword>
<evidence type="ECO:0000256" key="2">
    <source>
        <dbReference type="ARBA" id="ARBA00022741"/>
    </source>
</evidence>
<name>A0A6M5YNP3_9BACT</name>
<sequence>MAHSLSLLQDLEQALCETGRAALTGAAPFGAVLGAVARATLELSGADLSAADIRAGLQELANAEQAAYTEMLERTVGAIPDAHADCRGAVRRYLEHWPALIRHVLRRPSNPAGRVVPAGMAFEDPAELLRFLPTGTPRFRPGPVPGVPEWELTRYCGMGDGTEVWGARSTTGAEPAALKFVTDPSAIRRVFDSEPLFTRVFSLTGQSGIVPLRTVYPDPNRVCIEAGYAPGYDLAGVMFDWKWRWGRAMPDPAAGLARRLADVVGKAHARQVVHRNLKPSNVILMPAEGARFALWVTDFGWGQVAAALNARAEVARETPQALRGAHTRLYLAPQVAAGHPADPRDDVYAIGLIWYQLLRQDPAADPARAPDWANELTADGVPEAHVELLAACLAPTAADRPADAGALAQRLSTLPTTPSLQSTARASAPAAAPRPRRPRGSRPKKRRCARSRLRTTRSVRWGARSTARRAAP</sequence>
<evidence type="ECO:0000313" key="8">
    <source>
        <dbReference type="Proteomes" id="UP000503447"/>
    </source>
</evidence>
<evidence type="ECO:0000256" key="4">
    <source>
        <dbReference type="ARBA" id="ARBA00022840"/>
    </source>
</evidence>
<dbReference type="InterPro" id="IPR000719">
    <property type="entry name" value="Prot_kinase_dom"/>
</dbReference>
<organism evidence="7 8">
    <name type="scientific">Frigoriglobus tundricola</name>
    <dbReference type="NCBI Taxonomy" id="2774151"/>
    <lineage>
        <taxon>Bacteria</taxon>
        <taxon>Pseudomonadati</taxon>
        <taxon>Planctomycetota</taxon>
        <taxon>Planctomycetia</taxon>
        <taxon>Gemmatales</taxon>
        <taxon>Gemmataceae</taxon>
        <taxon>Frigoriglobus</taxon>
    </lineage>
</organism>